<name>A0A931MGX2_9BURK</name>
<dbReference type="EMBL" id="JADWYS010000001">
    <property type="protein sequence ID" value="MBG9388427.1"/>
    <property type="molecule type" value="Genomic_DNA"/>
</dbReference>
<proteinExistence type="predicted"/>
<dbReference type="RefSeq" id="WP_196986289.1">
    <property type="nucleotide sequence ID" value="NZ_JADWYS010000001.1"/>
</dbReference>
<organism evidence="2 3">
    <name type="scientific">Caenimonas aquaedulcis</name>
    <dbReference type="NCBI Taxonomy" id="2793270"/>
    <lineage>
        <taxon>Bacteria</taxon>
        <taxon>Pseudomonadati</taxon>
        <taxon>Pseudomonadota</taxon>
        <taxon>Betaproteobacteria</taxon>
        <taxon>Burkholderiales</taxon>
        <taxon>Comamonadaceae</taxon>
        <taxon>Caenimonas</taxon>
    </lineage>
</organism>
<evidence type="ECO:0000313" key="2">
    <source>
        <dbReference type="EMBL" id="MBG9388427.1"/>
    </source>
</evidence>
<dbReference type="AlphaFoldDB" id="A0A931MGX2"/>
<comment type="caution">
    <text evidence="2">The sequence shown here is derived from an EMBL/GenBank/DDBJ whole genome shotgun (WGS) entry which is preliminary data.</text>
</comment>
<accession>A0A931MGX2</accession>
<protein>
    <submittedName>
        <fullName evidence="2">Uncharacterized protein</fullName>
    </submittedName>
</protein>
<evidence type="ECO:0000313" key="3">
    <source>
        <dbReference type="Proteomes" id="UP000651050"/>
    </source>
</evidence>
<feature type="region of interest" description="Disordered" evidence="1">
    <location>
        <begin position="284"/>
        <end position="341"/>
    </location>
</feature>
<keyword evidence="3" id="KW-1185">Reference proteome</keyword>
<gene>
    <name evidence="2" type="ORF">I5803_10375</name>
</gene>
<reference evidence="2" key="1">
    <citation type="submission" date="2020-11" db="EMBL/GenBank/DDBJ databases">
        <title>Bacterial whole genome sequence for Caenimonas sp. DR4.4.</title>
        <authorList>
            <person name="Le V."/>
            <person name="Ko S.-R."/>
            <person name="Ahn C.-Y."/>
            <person name="Oh H.-M."/>
        </authorList>
    </citation>
    <scope>NUCLEOTIDE SEQUENCE</scope>
    <source>
        <strain evidence="2">DR4.4</strain>
    </source>
</reference>
<sequence>MNAPLMRMGLIGFADEQYLLNLLMARSQAVRWQPGPVADADALWINGEHALPVRGQFVRVPSGQPDKPAISLNLSEIDRPFAFTLPVRSPLFTPPRAFDPHSAESVAQILRAFESELNQSTLEQTLGGEIAERRQDLRSPVFHLMLQGRLVGILNVNGDIGLAPGLTGTELLQAQWTGRPAAADAMPPNFSKTTMARVMWRFIGRSDGDHLPPRYRQAKIFYRRKPSVSPRMIRDPHLAVLSELGTMPQTFAQLALSTGMGDRQLSQVLAALYFAGSITTDFRRAAPGATGDSTSGEGDLPPSDIHSDIMGDTPESVPTRPGRRSRGSEAMTVPTPLEPKR</sequence>
<evidence type="ECO:0000256" key="1">
    <source>
        <dbReference type="SAM" id="MobiDB-lite"/>
    </source>
</evidence>
<dbReference type="Proteomes" id="UP000651050">
    <property type="component" value="Unassembled WGS sequence"/>
</dbReference>